<keyword evidence="2" id="KW-1185">Reference proteome</keyword>
<protein>
    <submittedName>
        <fullName evidence="1">Uncharacterized protein</fullName>
    </submittedName>
</protein>
<name>A0ABP0UNE3_9BRYO</name>
<dbReference type="Proteomes" id="UP001497512">
    <property type="component" value="Chromosome 5"/>
</dbReference>
<evidence type="ECO:0000313" key="2">
    <source>
        <dbReference type="Proteomes" id="UP001497512"/>
    </source>
</evidence>
<proteinExistence type="predicted"/>
<dbReference type="EMBL" id="OZ019897">
    <property type="protein sequence ID" value="CAK9226006.1"/>
    <property type="molecule type" value="Genomic_DNA"/>
</dbReference>
<reference evidence="1" key="1">
    <citation type="submission" date="2024-02" db="EMBL/GenBank/DDBJ databases">
        <authorList>
            <consortium name="ELIXIR-Norway"/>
            <consortium name="Elixir Norway"/>
        </authorList>
    </citation>
    <scope>NUCLEOTIDE SEQUENCE</scope>
</reference>
<accession>A0ABP0UNE3</accession>
<evidence type="ECO:0000313" key="1">
    <source>
        <dbReference type="EMBL" id="CAK9226006.1"/>
    </source>
</evidence>
<sequence>MAEVVRNLKQFVMICLTLDGATNVQGKQIINLMACGPMAFFLSTELRRESTENLYEKLIDCKRRLLLTICELALGFVSHVVSSNADDDDADPQQVATMNEHFVGAPMFTFCSDSPSVMIKLRHLSVEVLFSVICFYLSYLEGDESTFLSVYTCFLAVAHHFCTLSPDVRAALDLSNADVDKMHTLVCHRLKTIFSLTHALAFCTDPLFDDLHDNLAKLHRDDFLNLGDLTILQQCKKAIKWMAVANILLNRLMQSEFDLYTIHVENDDDDFVDVFSMPQHMWALADDSVYSHLKKPLFAIQNWPFTRCRPRPALVSVITRRPTEYIHAINLDLQRARSRLTRPSFSMRNSLHDTRVSDATASSFDG</sequence>
<gene>
    <name evidence="1" type="ORF">CSSPTR1EN2_LOCUS18023</name>
</gene>
<organism evidence="1 2">
    <name type="scientific">Sphagnum troendelagicum</name>
    <dbReference type="NCBI Taxonomy" id="128251"/>
    <lineage>
        <taxon>Eukaryota</taxon>
        <taxon>Viridiplantae</taxon>
        <taxon>Streptophyta</taxon>
        <taxon>Embryophyta</taxon>
        <taxon>Bryophyta</taxon>
        <taxon>Sphagnophytina</taxon>
        <taxon>Sphagnopsida</taxon>
        <taxon>Sphagnales</taxon>
        <taxon>Sphagnaceae</taxon>
        <taxon>Sphagnum</taxon>
    </lineage>
</organism>